<dbReference type="RefSeq" id="WP_019440133.1">
    <property type="nucleotide sequence ID" value="NZ_ALOE01000006.1"/>
</dbReference>
<evidence type="ECO:0000313" key="8">
    <source>
        <dbReference type="EMBL" id="QFI37643.1"/>
    </source>
</evidence>
<evidence type="ECO:0000256" key="7">
    <source>
        <dbReference type="SAM" id="Phobius"/>
    </source>
</evidence>
<comment type="similarity">
    <text evidence="2">Belongs to the DoxX family.</text>
</comment>
<evidence type="ECO:0000256" key="1">
    <source>
        <dbReference type="ARBA" id="ARBA00004651"/>
    </source>
</evidence>
<dbReference type="AlphaFoldDB" id="A0A5J6WHU0"/>
<evidence type="ECO:0000256" key="5">
    <source>
        <dbReference type="ARBA" id="ARBA00022989"/>
    </source>
</evidence>
<dbReference type="GO" id="GO:0005886">
    <property type="term" value="C:plasma membrane"/>
    <property type="evidence" value="ECO:0007669"/>
    <property type="project" value="UniProtKB-SubCell"/>
</dbReference>
<keyword evidence="4 7" id="KW-0812">Transmembrane</keyword>
<dbReference type="InterPro" id="IPR032808">
    <property type="entry name" value="DoxX"/>
</dbReference>
<protein>
    <submittedName>
        <fullName evidence="8">DoxX family protein</fullName>
    </submittedName>
</protein>
<dbReference type="PANTHER" id="PTHR33452:SF1">
    <property type="entry name" value="INNER MEMBRANE PROTEIN YPHA-RELATED"/>
    <property type="match status" value="1"/>
</dbReference>
<proteinExistence type="inferred from homology"/>
<feature type="transmembrane region" description="Helical" evidence="7">
    <location>
        <begin position="22"/>
        <end position="42"/>
    </location>
</feature>
<keyword evidence="3" id="KW-1003">Cell membrane</keyword>
<evidence type="ECO:0000256" key="2">
    <source>
        <dbReference type="ARBA" id="ARBA00006679"/>
    </source>
</evidence>
<dbReference type="PANTHER" id="PTHR33452">
    <property type="entry name" value="OXIDOREDUCTASE CATD-RELATED"/>
    <property type="match status" value="1"/>
</dbReference>
<name>A0A5J6WHU0_MORMI</name>
<comment type="subcellular location">
    <subcellularLocation>
        <location evidence="1">Cell membrane</location>
        <topology evidence="1">Multi-pass membrane protein</topology>
    </subcellularLocation>
</comment>
<keyword evidence="6 7" id="KW-0472">Membrane</keyword>
<reference evidence="8 9" key="1">
    <citation type="submission" date="2019-09" db="EMBL/GenBank/DDBJ databases">
        <title>Hybrid Assembly of the complete Genome of the Deep-Sea Bacterium Moritella marina from long Nanopore and Illumina reads.</title>
        <authorList>
            <person name="Magin S."/>
            <person name="Georgoulis A."/>
            <person name="Papadimitriou K."/>
            <person name="Iliakis G."/>
            <person name="Vorgias C.E."/>
        </authorList>
    </citation>
    <scope>NUCLEOTIDE SEQUENCE [LARGE SCALE GENOMIC DNA]</scope>
    <source>
        <strain evidence="8 9">MP-1</strain>
    </source>
</reference>
<dbReference type="EMBL" id="CP044399">
    <property type="protein sequence ID" value="QFI37643.1"/>
    <property type="molecule type" value="Genomic_DNA"/>
</dbReference>
<dbReference type="InterPro" id="IPR051907">
    <property type="entry name" value="DoxX-like_oxidoreductase"/>
</dbReference>
<feature type="transmembrane region" description="Helical" evidence="7">
    <location>
        <begin position="124"/>
        <end position="143"/>
    </location>
</feature>
<dbReference type="KEGG" id="mmaa:FR932_07190"/>
<organism evidence="8 9">
    <name type="scientific">Moritella marina ATCC 15381</name>
    <dbReference type="NCBI Taxonomy" id="1202962"/>
    <lineage>
        <taxon>Bacteria</taxon>
        <taxon>Pseudomonadati</taxon>
        <taxon>Pseudomonadota</taxon>
        <taxon>Gammaproteobacteria</taxon>
        <taxon>Alteromonadales</taxon>
        <taxon>Moritellaceae</taxon>
        <taxon>Moritella</taxon>
    </lineage>
</organism>
<dbReference type="Proteomes" id="UP000327424">
    <property type="component" value="Chromosome"/>
</dbReference>
<feature type="transmembrane region" description="Helical" evidence="7">
    <location>
        <begin position="99"/>
        <end position="118"/>
    </location>
</feature>
<accession>A0A5J6WHU0</accession>
<evidence type="ECO:0000256" key="4">
    <source>
        <dbReference type="ARBA" id="ARBA00022692"/>
    </source>
</evidence>
<keyword evidence="5 7" id="KW-1133">Transmembrane helix</keyword>
<dbReference type="OrthoDB" id="121744at2"/>
<feature type="transmembrane region" description="Helical" evidence="7">
    <location>
        <begin position="72"/>
        <end position="92"/>
    </location>
</feature>
<evidence type="ECO:0000256" key="6">
    <source>
        <dbReference type="ARBA" id="ARBA00023136"/>
    </source>
</evidence>
<evidence type="ECO:0000313" key="9">
    <source>
        <dbReference type="Proteomes" id="UP000327424"/>
    </source>
</evidence>
<sequence length="169" mass="18771">MNNSNSLLSSAHQVYRRVVAKVTMLEPVVLLAARVYVGWAFFSSGLTKLNNWDSTLFLFEEEYSVPLLPYELAAYLGTAAEIILPLLLMAGLASRFSAFGLFFVNIVAVISLEDIAAAAYAQHVLWGVLLLQIVIFSGGRFALDHVIKRKIVKREILKQKSVETKIPTI</sequence>
<gene>
    <name evidence="8" type="ORF">FR932_07190</name>
</gene>
<evidence type="ECO:0000256" key="3">
    <source>
        <dbReference type="ARBA" id="ARBA00022475"/>
    </source>
</evidence>
<dbReference type="Pfam" id="PF07681">
    <property type="entry name" value="DoxX"/>
    <property type="match status" value="1"/>
</dbReference>
<keyword evidence="9" id="KW-1185">Reference proteome</keyword>